<dbReference type="InterPro" id="IPR005320">
    <property type="entry name" value="Peptidase_S51"/>
</dbReference>
<dbReference type="RefSeq" id="WP_108346784.1">
    <property type="nucleotide sequence ID" value="NZ_PYXZ01000013.1"/>
</dbReference>
<protein>
    <submittedName>
        <fullName evidence="5">Peptidase S51</fullName>
    </submittedName>
</protein>
<dbReference type="OrthoDB" id="3373764at2"/>
<dbReference type="GO" id="GO:0008236">
    <property type="term" value="F:serine-type peptidase activity"/>
    <property type="evidence" value="ECO:0007669"/>
    <property type="project" value="UniProtKB-KW"/>
</dbReference>
<comment type="similarity">
    <text evidence="1">Belongs to the peptidase S51 family.</text>
</comment>
<dbReference type="SUPFAM" id="SSF52317">
    <property type="entry name" value="Class I glutamine amidotransferase-like"/>
    <property type="match status" value="1"/>
</dbReference>
<keyword evidence="3" id="KW-0378">Hydrolase</keyword>
<dbReference type="Proteomes" id="UP000244867">
    <property type="component" value="Unassembled WGS sequence"/>
</dbReference>
<name>A0A2R7YRR7_9ACTN</name>
<dbReference type="AlphaFoldDB" id="A0A2R7YRR7"/>
<dbReference type="Pfam" id="PF03575">
    <property type="entry name" value="Peptidase_S51"/>
    <property type="match status" value="1"/>
</dbReference>
<evidence type="ECO:0000313" key="5">
    <source>
        <dbReference type="EMBL" id="PUA78993.1"/>
    </source>
</evidence>
<dbReference type="InterPro" id="IPR029062">
    <property type="entry name" value="Class_I_gatase-like"/>
</dbReference>
<dbReference type="PANTHER" id="PTHR20842:SF0">
    <property type="entry name" value="ALPHA-ASPARTYL DIPEPTIDASE"/>
    <property type="match status" value="1"/>
</dbReference>
<sequence>MKLLLTSGGVTNASIRDTLVSLLGKPIEESTALCIPTASYGHPMLASGVRAWEFISGTSENPMVDLGWKSVGVLELTALPSLGDDRWVPVVREADVLLAGGGDVLYLCHWMRESGLVDLIPSLTQTVWVGLSAGSMVMTPVVGDDFIQWRPPSGDDSTLGLVDFSICPHLAADGRPGNSIAIAEEWAASIPNPAYAMDDQTAIAVVDGVVEVVSEGQWQELRTRGSSPTPR</sequence>
<organism evidence="5 6">
    <name type="scientific">Nocardioides currus</name>
    <dbReference type="NCBI Taxonomy" id="2133958"/>
    <lineage>
        <taxon>Bacteria</taxon>
        <taxon>Bacillati</taxon>
        <taxon>Actinomycetota</taxon>
        <taxon>Actinomycetes</taxon>
        <taxon>Propionibacteriales</taxon>
        <taxon>Nocardioidaceae</taxon>
        <taxon>Nocardioides</taxon>
    </lineage>
</organism>
<dbReference type="GO" id="GO:0006508">
    <property type="term" value="P:proteolysis"/>
    <property type="evidence" value="ECO:0007669"/>
    <property type="project" value="UniProtKB-KW"/>
</dbReference>
<comment type="caution">
    <text evidence="5">The sequence shown here is derived from an EMBL/GenBank/DDBJ whole genome shotgun (WGS) entry which is preliminary data.</text>
</comment>
<evidence type="ECO:0000256" key="1">
    <source>
        <dbReference type="ARBA" id="ARBA00006534"/>
    </source>
</evidence>
<reference evidence="5 6" key="1">
    <citation type="submission" date="2018-03" db="EMBL/GenBank/DDBJ databases">
        <authorList>
            <person name="Keele B.F."/>
        </authorList>
    </citation>
    <scope>NUCLEOTIDE SEQUENCE [LARGE SCALE GENOMIC DNA]</scope>
    <source>
        <strain evidence="5 6">IB-3</strain>
    </source>
</reference>
<dbReference type="EMBL" id="PYXZ01000013">
    <property type="protein sequence ID" value="PUA78993.1"/>
    <property type="molecule type" value="Genomic_DNA"/>
</dbReference>
<evidence type="ECO:0000256" key="4">
    <source>
        <dbReference type="ARBA" id="ARBA00022825"/>
    </source>
</evidence>
<keyword evidence="4" id="KW-0720">Serine protease</keyword>
<dbReference type="Gene3D" id="3.40.50.880">
    <property type="match status" value="1"/>
</dbReference>
<evidence type="ECO:0000313" key="6">
    <source>
        <dbReference type="Proteomes" id="UP000244867"/>
    </source>
</evidence>
<gene>
    <name evidence="5" type="ORF">C7S10_21170</name>
</gene>
<evidence type="ECO:0000256" key="3">
    <source>
        <dbReference type="ARBA" id="ARBA00022801"/>
    </source>
</evidence>
<keyword evidence="2" id="KW-0645">Protease</keyword>
<dbReference type="PANTHER" id="PTHR20842">
    <property type="entry name" value="PROTEASE S51 ALPHA-ASPARTYL DIPEPTIDASE"/>
    <property type="match status" value="1"/>
</dbReference>
<evidence type="ECO:0000256" key="2">
    <source>
        <dbReference type="ARBA" id="ARBA00022670"/>
    </source>
</evidence>
<keyword evidence="6" id="KW-1185">Reference proteome</keyword>
<accession>A0A2R7YRR7</accession>
<proteinExistence type="inferred from homology"/>